<sequence length="466" mass="47436">MASVNIPIISEFDAKGTQKAIKEFQSLEGASKKAQFAIKKAAIPAAAAVAGLGIALVGATKAAMEDQAEQVQLALALQNVTGATDAQIAAQEDMITKMSLASGVADSELRPALASLVRGTKDIEEANKALALAQDISAGSGKDLATVSDALAKAYGGNMKGLAALSPEIKAMIKDGASLEDVMNVLGGSFGGASAAAADTAEGGMKRLGIALAETKESIGAALIPVVEALLPYLIAFGAWAQKNTKVFLIVAGAIGGIAVTILALNAAMKVYAAAQMIVNGVVAVFNALLLANPVTLVILAIVAFIAILTALYFKFDTVRKIVDTVFDAMLAGGKAVFNGLTTYFTGVFNIYKSLFNGIAKLWNKTIGSLSFDFPDWVPGLGGKGFSVPNIPYLADGGIVTGPTLAMIGERGPEAVIPLSGRGGGMGNYTINITGGLGSSAEIGTAVVNAIRAFNRQNGPANIAVA</sequence>
<feature type="transmembrane region" description="Helical" evidence="1">
    <location>
        <begin position="219"/>
        <end position="241"/>
    </location>
</feature>
<evidence type="ECO:0008006" key="4">
    <source>
        <dbReference type="Google" id="ProtNLM"/>
    </source>
</evidence>
<evidence type="ECO:0000313" key="3">
    <source>
        <dbReference type="EMBL" id="CAB4222870.1"/>
    </source>
</evidence>
<feature type="transmembrane region" description="Helical" evidence="1">
    <location>
        <begin position="272"/>
        <end position="291"/>
    </location>
</feature>
<evidence type="ECO:0000313" key="2">
    <source>
        <dbReference type="EMBL" id="CAB4167177.1"/>
    </source>
</evidence>
<dbReference type="EMBL" id="LR797525">
    <property type="protein sequence ID" value="CAB4222870.1"/>
    <property type="molecule type" value="Genomic_DNA"/>
</dbReference>
<protein>
    <recommendedName>
        <fullName evidence="4">Bacteriophage lambda, GpH, tail tape measure, N-terminal</fullName>
    </recommendedName>
</protein>
<proteinExistence type="predicted"/>
<name>A0A6J5P7L3_9CAUD</name>
<accession>A0A6J5P7L3</accession>
<keyword evidence="1" id="KW-0812">Transmembrane</keyword>
<reference evidence="2" key="1">
    <citation type="submission" date="2020-04" db="EMBL/GenBank/DDBJ databases">
        <authorList>
            <person name="Chiriac C."/>
            <person name="Salcher M."/>
            <person name="Ghai R."/>
            <person name="Kavagutti S V."/>
        </authorList>
    </citation>
    <scope>NUCLEOTIDE SEQUENCE</scope>
</reference>
<gene>
    <name evidence="3" type="ORF">UFOVP1661_2</name>
    <name evidence="2" type="ORF">UFOVP870_6</name>
</gene>
<keyword evidence="1" id="KW-1133">Transmembrane helix</keyword>
<keyword evidence="1" id="KW-0472">Membrane</keyword>
<organism evidence="2">
    <name type="scientific">uncultured Caudovirales phage</name>
    <dbReference type="NCBI Taxonomy" id="2100421"/>
    <lineage>
        <taxon>Viruses</taxon>
        <taxon>Duplodnaviria</taxon>
        <taxon>Heunggongvirae</taxon>
        <taxon>Uroviricota</taxon>
        <taxon>Caudoviricetes</taxon>
        <taxon>Peduoviridae</taxon>
        <taxon>Maltschvirus</taxon>
        <taxon>Maltschvirus maltsch</taxon>
    </lineage>
</organism>
<dbReference type="EMBL" id="LR796808">
    <property type="protein sequence ID" value="CAB4167177.1"/>
    <property type="molecule type" value="Genomic_DNA"/>
</dbReference>
<feature type="transmembrane region" description="Helical" evidence="1">
    <location>
        <begin position="297"/>
        <end position="314"/>
    </location>
</feature>
<evidence type="ECO:0000256" key="1">
    <source>
        <dbReference type="SAM" id="Phobius"/>
    </source>
</evidence>
<feature type="transmembrane region" description="Helical" evidence="1">
    <location>
        <begin position="247"/>
        <end position="265"/>
    </location>
</feature>